<feature type="binding site" evidence="5">
    <location>
        <begin position="153"/>
        <end position="154"/>
    </location>
    <ligand>
        <name>FMN</name>
        <dbReference type="ChEBI" id="CHEBI:58210"/>
    </ligand>
</feature>
<sequence>MAGPAPDPTLTARLQALREEYAAGGLSEDDLAPDPLTQFARWFDDALAARELGLVEPNAMVLSTIGPTGEPESRTVLLKGLDERGFVFFTNHRSAKGNQLSADPRCSLHFGWYALERQVRIVGEAEIIDRADTGAYFATRPRASQIGAWASPQSRLVESREALQAAYDETAREYGGLDGTDPIPAPPHWGGYRVLPSSVEFWQGRVGRMHDRLRYHDFDGAWEVERLAP</sequence>
<evidence type="ECO:0000256" key="3">
    <source>
        <dbReference type="ARBA" id="ARBA00022643"/>
    </source>
</evidence>
<evidence type="ECO:0000256" key="4">
    <source>
        <dbReference type="ARBA" id="ARBA00023002"/>
    </source>
</evidence>
<comment type="function">
    <text evidence="5">Catalyzes the oxidation of either pyridoxine 5'-phosphate (PNP) or pyridoxamine 5'-phosphate (PMP) into pyridoxal 5'-phosphate (PLP).</text>
</comment>
<feature type="binding site" evidence="5">
    <location>
        <position position="79"/>
    </location>
    <ligand>
        <name>substrate</name>
    </ligand>
</feature>
<reference evidence="8 9" key="1">
    <citation type="submission" date="2023-07" db="EMBL/GenBank/DDBJ databases">
        <title>Sequencing the genomes of 1000 actinobacteria strains.</title>
        <authorList>
            <person name="Klenk H.-P."/>
        </authorList>
    </citation>
    <scope>NUCLEOTIDE SEQUENCE [LARGE SCALE GENOMIC DNA]</scope>
    <source>
        <strain evidence="8 9">GD13</strain>
    </source>
</reference>
<dbReference type="RefSeq" id="WP_068121252.1">
    <property type="nucleotide sequence ID" value="NZ_CCXJ01000349.1"/>
</dbReference>
<comment type="similarity">
    <text evidence="1 5">Belongs to the pyridoxamine 5'-phosphate oxidase family.</text>
</comment>
<name>A0ABT9NP26_9ACTN</name>
<dbReference type="Proteomes" id="UP001240447">
    <property type="component" value="Unassembled WGS sequence"/>
</dbReference>
<comment type="cofactor">
    <cofactor evidence="5">
        <name>FMN</name>
        <dbReference type="ChEBI" id="CHEBI:58210"/>
    </cofactor>
    <text evidence="5">Binds 1 FMN per subunit.</text>
</comment>
<accession>A0ABT9NP26</accession>
<feature type="binding site" evidence="5">
    <location>
        <begin position="89"/>
        <end position="90"/>
    </location>
    <ligand>
        <name>FMN</name>
        <dbReference type="ChEBI" id="CHEBI:58210"/>
    </ligand>
</feature>
<dbReference type="EMBL" id="JAUSQM010000001">
    <property type="protein sequence ID" value="MDP9822159.1"/>
    <property type="molecule type" value="Genomic_DNA"/>
</dbReference>
<comment type="caution">
    <text evidence="5">Lacks conserved residue(s) required for the propagation of feature annotation.</text>
</comment>
<feature type="domain" description="Pyridoxamine 5'-phosphate oxidase N-terminal" evidence="6">
    <location>
        <begin position="54"/>
        <end position="169"/>
    </location>
</feature>
<feature type="binding site" evidence="5">
    <location>
        <position position="140"/>
    </location>
    <ligand>
        <name>substrate</name>
    </ligand>
</feature>
<proteinExistence type="inferred from homology"/>
<dbReference type="SUPFAM" id="SSF50475">
    <property type="entry name" value="FMN-binding split barrel"/>
    <property type="match status" value="1"/>
</dbReference>
<feature type="binding site" evidence="5">
    <location>
        <position position="212"/>
    </location>
    <ligand>
        <name>FMN</name>
        <dbReference type="ChEBI" id="CHEBI:58210"/>
    </ligand>
</feature>
<evidence type="ECO:0000313" key="9">
    <source>
        <dbReference type="Proteomes" id="UP001240447"/>
    </source>
</evidence>
<comment type="subunit">
    <text evidence="5">Homodimer.</text>
</comment>
<keyword evidence="9" id="KW-1185">Reference proteome</keyword>
<evidence type="ECO:0000256" key="5">
    <source>
        <dbReference type="HAMAP-Rule" id="MF_01629"/>
    </source>
</evidence>
<keyword evidence="3 5" id="KW-0288">FMN</keyword>
<gene>
    <name evidence="5" type="primary">pdxH</name>
    <name evidence="8" type="ORF">J2S59_001968</name>
</gene>
<feature type="binding site" evidence="5">
    <location>
        <position position="202"/>
    </location>
    <ligand>
        <name>FMN</name>
        <dbReference type="ChEBI" id="CHEBI:58210"/>
    </ligand>
</feature>
<keyword evidence="5" id="KW-0664">Pyridoxine biosynthesis</keyword>
<evidence type="ECO:0000313" key="8">
    <source>
        <dbReference type="EMBL" id="MDP9822159.1"/>
    </source>
</evidence>
<feature type="binding site" evidence="5">
    <location>
        <begin position="208"/>
        <end position="210"/>
    </location>
    <ligand>
        <name>substrate</name>
    </ligand>
</feature>
<dbReference type="InterPro" id="IPR011576">
    <property type="entry name" value="Pyridox_Oxase_N"/>
</dbReference>
<dbReference type="InterPro" id="IPR012349">
    <property type="entry name" value="Split_barrel_FMN-bd"/>
</dbReference>
<dbReference type="PANTHER" id="PTHR10851:SF0">
    <property type="entry name" value="PYRIDOXINE-5'-PHOSPHATE OXIDASE"/>
    <property type="match status" value="1"/>
</dbReference>
<evidence type="ECO:0000256" key="2">
    <source>
        <dbReference type="ARBA" id="ARBA00022630"/>
    </source>
</evidence>
<dbReference type="PROSITE" id="PS01064">
    <property type="entry name" value="PYRIDOX_OXIDASE"/>
    <property type="match status" value="1"/>
</dbReference>
<comment type="catalytic activity">
    <reaction evidence="5">
        <text>pyridoxine 5'-phosphate + O2 = pyridoxal 5'-phosphate + H2O2</text>
        <dbReference type="Rhea" id="RHEA:15149"/>
        <dbReference type="ChEBI" id="CHEBI:15379"/>
        <dbReference type="ChEBI" id="CHEBI:16240"/>
        <dbReference type="ChEBI" id="CHEBI:58589"/>
        <dbReference type="ChEBI" id="CHEBI:597326"/>
        <dbReference type="EC" id="1.4.3.5"/>
    </reaction>
</comment>
<evidence type="ECO:0000256" key="1">
    <source>
        <dbReference type="ARBA" id="ARBA00007301"/>
    </source>
</evidence>
<dbReference type="InterPro" id="IPR019576">
    <property type="entry name" value="Pyridoxamine_oxidase_dimer_C"/>
</dbReference>
<dbReference type="PANTHER" id="PTHR10851">
    <property type="entry name" value="PYRIDOXINE-5-PHOSPHATE OXIDASE"/>
    <property type="match status" value="1"/>
</dbReference>
<dbReference type="PIRSF" id="PIRSF000190">
    <property type="entry name" value="Pyd_amn-ph_oxd"/>
    <property type="match status" value="1"/>
</dbReference>
<feature type="binding site" evidence="5">
    <location>
        <begin position="74"/>
        <end position="79"/>
    </location>
    <ligand>
        <name>FMN</name>
        <dbReference type="ChEBI" id="CHEBI:58210"/>
    </ligand>
</feature>
<comment type="caution">
    <text evidence="8">The sequence shown here is derived from an EMBL/GenBank/DDBJ whole genome shotgun (WGS) entry which is preliminary data.</text>
</comment>
<comment type="pathway">
    <text evidence="5">Cofactor metabolism; pyridoxal 5'-phosphate salvage; pyridoxal 5'-phosphate from pyridoxine 5'-phosphate: step 1/1.</text>
</comment>
<dbReference type="HAMAP" id="MF_01629">
    <property type="entry name" value="PdxH"/>
    <property type="match status" value="1"/>
</dbReference>
<evidence type="ECO:0000259" key="7">
    <source>
        <dbReference type="Pfam" id="PF10590"/>
    </source>
</evidence>
<feature type="binding site" evidence="5">
    <location>
        <position position="144"/>
    </location>
    <ligand>
        <name>substrate</name>
    </ligand>
</feature>
<feature type="binding site" evidence="5">
    <location>
        <position position="96"/>
    </location>
    <ligand>
        <name>FMN</name>
        <dbReference type="ChEBI" id="CHEBI:58210"/>
    </ligand>
</feature>
<organism evidence="8 9">
    <name type="scientific">Nocardioides massiliensis</name>
    <dbReference type="NCBI Taxonomy" id="1325935"/>
    <lineage>
        <taxon>Bacteria</taxon>
        <taxon>Bacillati</taxon>
        <taxon>Actinomycetota</taxon>
        <taxon>Actinomycetes</taxon>
        <taxon>Propionibacteriales</taxon>
        <taxon>Nocardioidaceae</taxon>
        <taxon>Nocardioides</taxon>
    </lineage>
</organism>
<keyword evidence="2 5" id="KW-0285">Flavoprotein</keyword>
<comment type="catalytic activity">
    <reaction evidence="5">
        <text>pyridoxamine 5'-phosphate + O2 + H2O = pyridoxal 5'-phosphate + H2O2 + NH4(+)</text>
        <dbReference type="Rhea" id="RHEA:15817"/>
        <dbReference type="ChEBI" id="CHEBI:15377"/>
        <dbReference type="ChEBI" id="CHEBI:15379"/>
        <dbReference type="ChEBI" id="CHEBI:16240"/>
        <dbReference type="ChEBI" id="CHEBI:28938"/>
        <dbReference type="ChEBI" id="CHEBI:58451"/>
        <dbReference type="ChEBI" id="CHEBI:597326"/>
        <dbReference type="EC" id="1.4.3.5"/>
    </reaction>
</comment>
<dbReference type="NCBIfam" id="NF004231">
    <property type="entry name" value="PRK05679.1"/>
    <property type="match status" value="1"/>
</dbReference>
<dbReference type="Pfam" id="PF01243">
    <property type="entry name" value="PNPOx_N"/>
    <property type="match status" value="1"/>
</dbReference>
<dbReference type="NCBIfam" id="TIGR00558">
    <property type="entry name" value="pdxH"/>
    <property type="match status" value="1"/>
</dbReference>
<evidence type="ECO:0000259" key="6">
    <source>
        <dbReference type="Pfam" id="PF01243"/>
    </source>
</evidence>
<dbReference type="Gene3D" id="2.30.110.10">
    <property type="entry name" value="Electron Transport, Fmn-binding Protein, Chain A"/>
    <property type="match status" value="1"/>
</dbReference>
<dbReference type="Pfam" id="PF10590">
    <property type="entry name" value="PNP_phzG_C"/>
    <property type="match status" value="1"/>
</dbReference>
<dbReference type="InterPro" id="IPR019740">
    <property type="entry name" value="Pyridox_Oxase_CS"/>
</dbReference>
<feature type="domain" description="Pyridoxine 5'-phosphate oxidase dimerisation C-terminal" evidence="7">
    <location>
        <begin position="189"/>
        <end position="229"/>
    </location>
</feature>
<feature type="binding site" evidence="5">
    <location>
        <position position="118"/>
    </location>
    <ligand>
        <name>FMN</name>
        <dbReference type="ChEBI" id="CHEBI:58210"/>
    </ligand>
</feature>
<dbReference type="GO" id="GO:0004733">
    <property type="term" value="F:pyridoxamine phosphate oxidase activity"/>
    <property type="evidence" value="ECO:0007669"/>
    <property type="project" value="UniProtKB-EC"/>
</dbReference>
<comment type="pathway">
    <text evidence="5">Cofactor metabolism; pyridoxal 5'-phosphate salvage; pyridoxal 5'-phosphate from pyridoxamine 5'-phosphate: step 1/1.</text>
</comment>
<dbReference type="InterPro" id="IPR000659">
    <property type="entry name" value="Pyridox_Oxase"/>
</dbReference>
<keyword evidence="4 5" id="KW-0560">Oxidoreductase</keyword>
<feature type="binding site" evidence="5">
    <location>
        <position position="136"/>
    </location>
    <ligand>
        <name>substrate</name>
    </ligand>
</feature>
<protein>
    <recommendedName>
        <fullName evidence="5">Pyridoxine/pyridoxamine 5'-phosphate oxidase</fullName>
        <ecNumber evidence="5">1.4.3.5</ecNumber>
    </recommendedName>
    <alternativeName>
        <fullName evidence="5">PNP/PMP oxidase</fullName>
        <shortName evidence="5">PNPOx</shortName>
    </alternativeName>
    <alternativeName>
        <fullName evidence="5">Pyridoxal 5'-phosphate synthase</fullName>
    </alternativeName>
</protein>
<dbReference type="EC" id="1.4.3.5" evidence="5"/>